<sequence>MTASLPHETRKQSALDQARAGNFAEAVSLVQSVLKEAPRDVGALLLLGDIQHAAGMSQEASRAYGALLQIIGSSGSPMPQGFESAVNRAQARLNEYANAYESFVEKTVPKQARSKRFDESVDILLGKRQIYVQQPTKYYFPGLPQIQFYDTQDFDWVPALEARTADIRRELLNVLADRSAFRPYLERDDSQTNVNTHDLVENDDWGAFYLWKDGQRIEENCARCPITASAFEDVPFDHLPGKAPMVLFSLLKPGAHIPPHSGLINTRLICHLPILVPGPAWLRVGSETHYWQEGKLVMFDDSIEHEAMNEADQTRVVLLFDIWRPELSLQERDEVAKLFGAITSYSG</sequence>
<keyword evidence="3" id="KW-0560">Oxidoreductase</keyword>
<dbReference type="STRING" id="1280949.HAD_13114"/>
<dbReference type="Proteomes" id="UP000027446">
    <property type="component" value="Unassembled WGS sequence"/>
</dbReference>
<protein>
    <submittedName>
        <fullName evidence="5">Beta-hydroxylase</fullName>
    </submittedName>
</protein>
<dbReference type="PATRIC" id="fig|1280949.3.peg.2667"/>
<dbReference type="Gene3D" id="2.60.120.330">
    <property type="entry name" value="B-lactam Antibiotic, Isopenicillin N Synthase, Chain"/>
    <property type="match status" value="1"/>
</dbReference>
<dbReference type="Pfam" id="PF05118">
    <property type="entry name" value="Asp_Arg_Hydrox"/>
    <property type="match status" value="1"/>
</dbReference>
<gene>
    <name evidence="5" type="ORF">HAD_13114</name>
</gene>
<comment type="similarity">
    <text evidence="1">Belongs to the aspartyl/asparaginyl beta-hydroxylase family.</text>
</comment>
<name>A0A069E1X2_9PROT</name>
<dbReference type="EMBL" id="ARYH01000002">
    <property type="protein sequence ID" value="KCZ83543.1"/>
    <property type="molecule type" value="Genomic_DNA"/>
</dbReference>
<reference evidence="5 6" key="1">
    <citation type="journal article" date="2014" name="Antonie Van Leeuwenhoek">
        <title>Hyphomonas beringensis sp. nov. and Hyphomonas chukchiensis sp. nov., isolated from surface seawater of the Bering Sea and Chukchi Sea.</title>
        <authorList>
            <person name="Li C."/>
            <person name="Lai Q."/>
            <person name="Li G."/>
            <person name="Dong C."/>
            <person name="Wang J."/>
            <person name="Liao Y."/>
            <person name="Shao Z."/>
        </authorList>
    </citation>
    <scope>NUCLEOTIDE SEQUENCE [LARGE SCALE GENOMIC DNA]</scope>
    <source>
        <strain evidence="5 6">MHS-3</strain>
    </source>
</reference>
<dbReference type="GO" id="GO:0051213">
    <property type="term" value="F:dioxygenase activity"/>
    <property type="evidence" value="ECO:0007669"/>
    <property type="project" value="UniProtKB-KW"/>
</dbReference>
<dbReference type="RefSeq" id="WP_051596296.1">
    <property type="nucleotide sequence ID" value="NZ_ARYH01000002.1"/>
</dbReference>
<dbReference type="Pfam" id="PF14559">
    <property type="entry name" value="TPR_19"/>
    <property type="match status" value="1"/>
</dbReference>
<evidence type="ECO:0000256" key="2">
    <source>
        <dbReference type="ARBA" id="ARBA00022964"/>
    </source>
</evidence>
<dbReference type="GO" id="GO:0016020">
    <property type="term" value="C:membrane"/>
    <property type="evidence" value="ECO:0007669"/>
    <property type="project" value="TreeGrafter"/>
</dbReference>
<feature type="domain" description="Aspartyl/asparaginy/proline hydroxylase" evidence="4">
    <location>
        <begin position="162"/>
        <end position="325"/>
    </location>
</feature>
<dbReference type="InterPro" id="IPR051821">
    <property type="entry name" value="Asp/Asn_beta-hydroxylase"/>
</dbReference>
<evidence type="ECO:0000256" key="1">
    <source>
        <dbReference type="ARBA" id="ARBA00007730"/>
    </source>
</evidence>
<dbReference type="AlphaFoldDB" id="A0A069E1X2"/>
<accession>A0A069E1X2</accession>
<comment type="caution">
    <text evidence="5">The sequence shown here is derived from an EMBL/GenBank/DDBJ whole genome shotgun (WGS) entry which is preliminary data.</text>
</comment>
<dbReference type="InterPro" id="IPR011990">
    <property type="entry name" value="TPR-like_helical_dom_sf"/>
</dbReference>
<evidence type="ECO:0000259" key="4">
    <source>
        <dbReference type="Pfam" id="PF05118"/>
    </source>
</evidence>
<keyword evidence="6" id="KW-1185">Reference proteome</keyword>
<dbReference type="PANTHER" id="PTHR46332">
    <property type="entry name" value="ASPARTATE BETA-HYDROXYLASE DOMAIN-CONTAINING PROTEIN 2"/>
    <property type="match status" value="1"/>
</dbReference>
<evidence type="ECO:0000313" key="5">
    <source>
        <dbReference type="EMBL" id="KCZ83543.1"/>
    </source>
</evidence>
<evidence type="ECO:0000313" key="6">
    <source>
        <dbReference type="Proteomes" id="UP000027446"/>
    </source>
</evidence>
<dbReference type="InterPro" id="IPR007803">
    <property type="entry name" value="Asp/Arg/Pro-Hydrxlase"/>
</dbReference>
<dbReference type="SUPFAM" id="SSF48452">
    <property type="entry name" value="TPR-like"/>
    <property type="match status" value="1"/>
</dbReference>
<keyword evidence="2" id="KW-0223">Dioxygenase</keyword>
<dbReference type="OrthoDB" id="21665at2"/>
<dbReference type="InterPro" id="IPR027443">
    <property type="entry name" value="IPNS-like_sf"/>
</dbReference>
<dbReference type="SUPFAM" id="SSF51197">
    <property type="entry name" value="Clavaminate synthase-like"/>
    <property type="match status" value="1"/>
</dbReference>
<organism evidence="5 6">
    <name type="scientific">Hyphomonas adhaerens MHS-3</name>
    <dbReference type="NCBI Taxonomy" id="1280949"/>
    <lineage>
        <taxon>Bacteria</taxon>
        <taxon>Pseudomonadati</taxon>
        <taxon>Pseudomonadota</taxon>
        <taxon>Alphaproteobacteria</taxon>
        <taxon>Hyphomonadales</taxon>
        <taxon>Hyphomonadaceae</taxon>
        <taxon>Hyphomonas</taxon>
    </lineage>
</organism>
<dbReference type="eggNOG" id="COG3555">
    <property type="taxonomic scope" value="Bacteria"/>
</dbReference>
<dbReference type="PANTHER" id="PTHR46332:SF5">
    <property type="entry name" value="ASPARTATE BETA-HYDROXYLASE DOMAIN CONTAINING 2"/>
    <property type="match status" value="1"/>
</dbReference>
<evidence type="ECO:0000256" key="3">
    <source>
        <dbReference type="ARBA" id="ARBA00023002"/>
    </source>
</evidence>
<dbReference type="Gene3D" id="1.25.40.10">
    <property type="entry name" value="Tetratricopeptide repeat domain"/>
    <property type="match status" value="1"/>
</dbReference>
<proteinExistence type="inferred from homology"/>